<accession>A0A7J4IWJ9</accession>
<organism evidence="1 2">
    <name type="scientific">Candidatus Iainarchaeum sp</name>
    <dbReference type="NCBI Taxonomy" id="3101447"/>
    <lineage>
        <taxon>Archaea</taxon>
        <taxon>Candidatus Iainarchaeota</taxon>
        <taxon>Candidatus Iainarchaeia</taxon>
        <taxon>Candidatus Iainarchaeales</taxon>
        <taxon>Candidatus Iainarchaeaceae</taxon>
        <taxon>Candidatus Iainarchaeum</taxon>
    </lineage>
</organism>
<sequence length="245" mass="28467">MIAGVTSFMADKLAGLRAELKRAADVKKAKVLQRFFRTGKGEYGEGDIFYGITVPKTRAIAKKYSSLRPGEVKELLRSKMHEGRLCALLILVHKFNAGNDKEKKRIFDFYIKNSSRANNWDLVDLSADKIAGKYLLGKKSGRKILYRFARSKNLWQRRIAIISTFAFIKIGQYDDTLRIAKMLLTDSHELIYKAAGWMLREVGKRNPEAEEKFLKKHHAKMPRTMLRYAIEKLPQEKKEFYMKRR</sequence>
<dbReference type="AlphaFoldDB" id="A0A7J4IWJ9"/>
<dbReference type="EMBL" id="DUGC01000069">
    <property type="protein sequence ID" value="HIH09901.1"/>
    <property type="molecule type" value="Genomic_DNA"/>
</dbReference>
<dbReference type="PANTHER" id="PTHR34070:SF1">
    <property type="entry name" value="DNA ALKYLATION REPAIR PROTEIN"/>
    <property type="match status" value="1"/>
</dbReference>
<evidence type="ECO:0000313" key="2">
    <source>
        <dbReference type="Proteomes" id="UP000565078"/>
    </source>
</evidence>
<dbReference type="InterPro" id="IPR016024">
    <property type="entry name" value="ARM-type_fold"/>
</dbReference>
<dbReference type="CDD" id="cd06561">
    <property type="entry name" value="AlkD_like"/>
    <property type="match status" value="1"/>
</dbReference>
<dbReference type="SUPFAM" id="SSF48371">
    <property type="entry name" value="ARM repeat"/>
    <property type="match status" value="1"/>
</dbReference>
<dbReference type="Pfam" id="PF08713">
    <property type="entry name" value="DNA_alkylation"/>
    <property type="match status" value="1"/>
</dbReference>
<reference evidence="2" key="1">
    <citation type="journal article" date="2020" name="bioRxiv">
        <title>A rank-normalized archaeal taxonomy based on genome phylogeny resolves widespread incomplete and uneven classifications.</title>
        <authorList>
            <person name="Rinke C."/>
            <person name="Chuvochina M."/>
            <person name="Mussig A.J."/>
            <person name="Chaumeil P.-A."/>
            <person name="Waite D.W."/>
            <person name="Whitman W.B."/>
            <person name="Parks D.H."/>
            <person name="Hugenholtz P."/>
        </authorList>
    </citation>
    <scope>NUCLEOTIDE SEQUENCE [LARGE SCALE GENOMIC DNA]</scope>
</reference>
<name>A0A7J4IWJ9_9ARCH</name>
<dbReference type="PANTHER" id="PTHR34070">
    <property type="entry name" value="ARMADILLO-TYPE FOLD"/>
    <property type="match status" value="1"/>
</dbReference>
<comment type="caution">
    <text evidence="1">The sequence shown here is derived from an EMBL/GenBank/DDBJ whole genome shotgun (WGS) entry which is preliminary data.</text>
</comment>
<proteinExistence type="predicted"/>
<dbReference type="Proteomes" id="UP000565078">
    <property type="component" value="Unassembled WGS sequence"/>
</dbReference>
<gene>
    <name evidence="1" type="ORF">HA254_04490</name>
</gene>
<evidence type="ECO:0000313" key="1">
    <source>
        <dbReference type="EMBL" id="HIH09901.1"/>
    </source>
</evidence>
<dbReference type="Gene3D" id="1.25.10.90">
    <property type="match status" value="1"/>
</dbReference>
<protein>
    <submittedName>
        <fullName evidence="1">DNA alkylation repair protein</fullName>
    </submittedName>
</protein>
<dbReference type="InterPro" id="IPR014825">
    <property type="entry name" value="DNA_alkylation"/>
</dbReference>